<dbReference type="SUPFAM" id="SSF47413">
    <property type="entry name" value="lambda repressor-like DNA-binding domains"/>
    <property type="match status" value="1"/>
</dbReference>
<dbReference type="InterPro" id="IPR010982">
    <property type="entry name" value="Lambda_DNA-bd_dom_sf"/>
</dbReference>
<dbReference type="SMART" id="SM00530">
    <property type="entry name" value="HTH_XRE"/>
    <property type="match status" value="1"/>
</dbReference>
<dbReference type="InterPro" id="IPR019734">
    <property type="entry name" value="TPR_rpt"/>
</dbReference>
<proteinExistence type="predicted"/>
<protein>
    <submittedName>
        <fullName evidence="3">Helix-turn-helix domain-containing protein</fullName>
    </submittedName>
</protein>
<dbReference type="InterPro" id="IPR041664">
    <property type="entry name" value="AAA_16"/>
</dbReference>
<dbReference type="Proteomes" id="UP001552427">
    <property type="component" value="Unassembled WGS sequence"/>
</dbReference>
<name>A0ABV3HCD4_9ACTN</name>
<feature type="region of interest" description="Disordered" evidence="1">
    <location>
        <begin position="81"/>
        <end position="100"/>
    </location>
</feature>
<sequence length="847" mass="90401">MGDAFGVLLRSHRLRRRLTQEALAERAGISSRSVAELERGRGRSPRPRSLEQLATALDLDGEEREEFIAAGHTLFWASRAGRTDRDPAGESVPDAGSTCRQLPADAPDFVGRDDELALLASVLDPGNDNARLAVLSGPPGVGKTALAVHAGHRFASWFPDGQLYAALRGGTADPVDPAEVLAQWLRALGVDGSALPVGVDARAALFRDRLAVQRVLLVVDDAGGYRQVEQLLPAKGVAMMVTSRLPLTGLPGVTSIDLRPLSGPTAVRLLSQVAGEERVRAEPAAAVELVSACGGLPLAVRIAGARLAARPHWSVEALNERLADERRRLNELRHGDLAVRPGLHLAHEGLTPTAARAFALLGELGVPSFPEWAVAALLGVDPAAGTAVLEELLDARLLEALGSDRAGQPRYRFHDITRLYARERREAAIPQSEWTAALARAATGWLALARHAQDHLDCLRFHLDDRDHPAAVTDQRAATAVADRPVEWFEAEREALAVLVSACAEADLAATARCLAGCSADFYELRGYYDDWRRAVSAAQAACRRAGDRAGEATMLRGLGSCLIELDDPKAAMSALNAARTLAEEIGDLAGVALAGKEIGFMLSLIGRVQEAEAELRTAAERLGQADLPLARALALTSLGFVLRERGDTAEAVDVITSALSIARSCGARFTEAYALRGLSGALRACDRPRQAQAAAREAAAIFEQVGDLIGTAQSLRVLGEALAHEPHRLEEVQQALTAAAALFREQGHRWGLALTELSLGEIEARQGNPQAAARLRRSLRYWVDEQVPALQARTLVALADAGEQQGDPAARELLMQAYQIYQALEAPAAAELARRLGMQEGAAPTT</sequence>
<reference evidence="3 4" key="1">
    <citation type="submission" date="2024-06" db="EMBL/GenBank/DDBJ databases">
        <title>The Natural Products Discovery Center: Release of the First 8490 Sequenced Strains for Exploring Actinobacteria Biosynthetic Diversity.</title>
        <authorList>
            <person name="Kalkreuter E."/>
            <person name="Kautsar S.A."/>
            <person name="Yang D."/>
            <person name="Bader C.D."/>
            <person name="Teijaro C.N."/>
            <person name="Fluegel L."/>
            <person name="Davis C.M."/>
            <person name="Simpson J.R."/>
            <person name="Lauterbach L."/>
            <person name="Steele A.D."/>
            <person name="Gui C."/>
            <person name="Meng S."/>
            <person name="Li G."/>
            <person name="Viehrig K."/>
            <person name="Ye F."/>
            <person name="Su P."/>
            <person name="Kiefer A.F."/>
            <person name="Nichols A."/>
            <person name="Cepeda A.J."/>
            <person name="Yan W."/>
            <person name="Fan B."/>
            <person name="Jiang Y."/>
            <person name="Adhikari A."/>
            <person name="Zheng C.-J."/>
            <person name="Schuster L."/>
            <person name="Cowan T.M."/>
            <person name="Smanski M.J."/>
            <person name="Chevrette M.G."/>
            <person name="De Carvalho L.P.S."/>
            <person name="Shen B."/>
        </authorList>
    </citation>
    <scope>NUCLEOTIDE SEQUENCE [LARGE SCALE GENOMIC DNA]</scope>
    <source>
        <strain evidence="3 4">NPDC049574</strain>
    </source>
</reference>
<evidence type="ECO:0000313" key="3">
    <source>
        <dbReference type="EMBL" id="MEV4290182.1"/>
    </source>
</evidence>
<dbReference type="Pfam" id="PF13560">
    <property type="entry name" value="HTH_31"/>
    <property type="match status" value="1"/>
</dbReference>
<dbReference type="Gene3D" id="3.40.50.300">
    <property type="entry name" value="P-loop containing nucleotide triphosphate hydrolases"/>
    <property type="match status" value="1"/>
</dbReference>
<dbReference type="EMBL" id="JBFARM010000010">
    <property type="protein sequence ID" value="MEV4290182.1"/>
    <property type="molecule type" value="Genomic_DNA"/>
</dbReference>
<dbReference type="Gene3D" id="1.10.260.40">
    <property type="entry name" value="lambda repressor-like DNA-binding domains"/>
    <property type="match status" value="1"/>
</dbReference>
<dbReference type="Gene3D" id="1.25.40.10">
    <property type="entry name" value="Tetratricopeptide repeat domain"/>
    <property type="match status" value="1"/>
</dbReference>
<dbReference type="InterPro" id="IPR011990">
    <property type="entry name" value="TPR-like_helical_dom_sf"/>
</dbReference>
<evidence type="ECO:0000313" key="4">
    <source>
        <dbReference type="Proteomes" id="UP001552427"/>
    </source>
</evidence>
<dbReference type="PRINTS" id="PR00364">
    <property type="entry name" value="DISEASERSIST"/>
</dbReference>
<evidence type="ECO:0000259" key="2">
    <source>
        <dbReference type="PROSITE" id="PS50943"/>
    </source>
</evidence>
<comment type="caution">
    <text evidence="3">The sequence shown here is derived from an EMBL/GenBank/DDBJ whole genome shotgun (WGS) entry which is preliminary data.</text>
</comment>
<dbReference type="PANTHER" id="PTHR47691">
    <property type="entry name" value="REGULATOR-RELATED"/>
    <property type="match status" value="1"/>
</dbReference>
<dbReference type="RefSeq" id="WP_364456964.1">
    <property type="nucleotide sequence ID" value="NZ_JBFARM010000010.1"/>
</dbReference>
<dbReference type="InterPro" id="IPR027417">
    <property type="entry name" value="P-loop_NTPase"/>
</dbReference>
<feature type="domain" description="HTH cro/C1-type" evidence="2">
    <location>
        <begin position="9"/>
        <end position="64"/>
    </location>
</feature>
<organism evidence="3 4">
    <name type="scientific">Nonomuraea bangladeshensis</name>
    <dbReference type="NCBI Taxonomy" id="404385"/>
    <lineage>
        <taxon>Bacteria</taxon>
        <taxon>Bacillati</taxon>
        <taxon>Actinomycetota</taxon>
        <taxon>Actinomycetes</taxon>
        <taxon>Streptosporangiales</taxon>
        <taxon>Streptosporangiaceae</taxon>
        <taxon>Nonomuraea</taxon>
    </lineage>
</organism>
<dbReference type="SUPFAM" id="SSF52540">
    <property type="entry name" value="P-loop containing nucleoside triphosphate hydrolases"/>
    <property type="match status" value="1"/>
</dbReference>
<dbReference type="PROSITE" id="PS50943">
    <property type="entry name" value="HTH_CROC1"/>
    <property type="match status" value="1"/>
</dbReference>
<dbReference type="InterPro" id="IPR001387">
    <property type="entry name" value="Cro/C1-type_HTH"/>
</dbReference>
<keyword evidence="4" id="KW-1185">Reference proteome</keyword>
<dbReference type="Pfam" id="PF13191">
    <property type="entry name" value="AAA_16"/>
    <property type="match status" value="1"/>
</dbReference>
<dbReference type="SUPFAM" id="SSF48452">
    <property type="entry name" value="TPR-like"/>
    <property type="match status" value="3"/>
</dbReference>
<gene>
    <name evidence="3" type="ORF">AB0K40_32130</name>
</gene>
<accession>A0ABV3HCD4</accession>
<dbReference type="SMART" id="SM00028">
    <property type="entry name" value="TPR"/>
    <property type="match status" value="2"/>
</dbReference>
<dbReference type="PANTHER" id="PTHR47691:SF3">
    <property type="entry name" value="HTH-TYPE TRANSCRIPTIONAL REGULATOR RV0890C-RELATED"/>
    <property type="match status" value="1"/>
</dbReference>
<evidence type="ECO:0000256" key="1">
    <source>
        <dbReference type="SAM" id="MobiDB-lite"/>
    </source>
</evidence>